<dbReference type="InterPro" id="IPR038739">
    <property type="entry name" value="ARMC8/Vid28"/>
</dbReference>
<dbReference type="GO" id="GO:0043161">
    <property type="term" value="P:proteasome-mediated ubiquitin-dependent protein catabolic process"/>
    <property type="evidence" value="ECO:0007669"/>
    <property type="project" value="TreeGrafter"/>
</dbReference>
<organism evidence="6 7">
    <name type="scientific">Nosema granulosis</name>
    <dbReference type="NCBI Taxonomy" id="83296"/>
    <lineage>
        <taxon>Eukaryota</taxon>
        <taxon>Fungi</taxon>
        <taxon>Fungi incertae sedis</taxon>
        <taxon>Microsporidia</taxon>
        <taxon>Nosematidae</taxon>
        <taxon>Nosema</taxon>
    </lineage>
</organism>
<evidence type="ECO:0000256" key="5">
    <source>
        <dbReference type="ARBA" id="ARBA00023242"/>
    </source>
</evidence>
<dbReference type="Gene3D" id="1.25.10.10">
    <property type="entry name" value="Leucine-rich Repeat Variant"/>
    <property type="match status" value="1"/>
</dbReference>
<proteinExistence type="predicted"/>
<dbReference type="SUPFAM" id="SSF48371">
    <property type="entry name" value="ARM repeat"/>
    <property type="match status" value="1"/>
</dbReference>
<evidence type="ECO:0000256" key="1">
    <source>
        <dbReference type="ARBA" id="ARBA00004123"/>
    </source>
</evidence>
<protein>
    <submittedName>
        <fullName evidence="6">Armadillo repeat-containing protein 8</fullName>
    </submittedName>
</protein>
<dbReference type="InterPro" id="IPR011989">
    <property type="entry name" value="ARM-like"/>
</dbReference>
<reference evidence="6 7" key="1">
    <citation type="journal article" date="2020" name="Genome Biol. Evol.">
        <title>Comparative genomics of strictly vertically transmitted, feminizing microsporidia endosymbionts of amphipod crustaceans.</title>
        <authorList>
            <person name="Cormier A."/>
            <person name="Chebbi M.A."/>
            <person name="Giraud I."/>
            <person name="Wattier R."/>
            <person name="Teixeira M."/>
            <person name="Gilbert C."/>
            <person name="Rigaud T."/>
            <person name="Cordaux R."/>
        </authorList>
    </citation>
    <scope>NUCLEOTIDE SEQUENCE [LARGE SCALE GENOMIC DNA]</scope>
    <source>
        <strain evidence="6 7">Ou3-Ou53</strain>
    </source>
</reference>
<dbReference type="EMBL" id="SBJO01000157">
    <property type="protein sequence ID" value="KAF9762548.1"/>
    <property type="molecule type" value="Genomic_DNA"/>
</dbReference>
<evidence type="ECO:0000256" key="3">
    <source>
        <dbReference type="ARBA" id="ARBA00022490"/>
    </source>
</evidence>
<name>A0A9P6GY16_9MICR</name>
<dbReference type="GO" id="GO:0005737">
    <property type="term" value="C:cytoplasm"/>
    <property type="evidence" value="ECO:0007669"/>
    <property type="project" value="UniProtKB-SubCell"/>
</dbReference>
<dbReference type="GO" id="GO:0005634">
    <property type="term" value="C:nucleus"/>
    <property type="evidence" value="ECO:0007669"/>
    <property type="project" value="UniProtKB-SubCell"/>
</dbReference>
<keyword evidence="4" id="KW-0677">Repeat</keyword>
<dbReference type="InterPro" id="IPR016024">
    <property type="entry name" value="ARM-type_fold"/>
</dbReference>
<evidence type="ECO:0000256" key="4">
    <source>
        <dbReference type="ARBA" id="ARBA00022737"/>
    </source>
</evidence>
<comment type="caution">
    <text evidence="6">The sequence shown here is derived from an EMBL/GenBank/DDBJ whole genome shotgun (WGS) entry which is preliminary data.</text>
</comment>
<dbReference type="PANTHER" id="PTHR15651:SF7">
    <property type="entry name" value="ARMADILLO REPEAT-CONTAINING PROTEIN 8"/>
    <property type="match status" value="1"/>
</dbReference>
<dbReference type="GO" id="GO:0034657">
    <property type="term" value="C:GID complex"/>
    <property type="evidence" value="ECO:0007669"/>
    <property type="project" value="TreeGrafter"/>
</dbReference>
<keyword evidence="7" id="KW-1185">Reference proteome</keyword>
<evidence type="ECO:0000313" key="6">
    <source>
        <dbReference type="EMBL" id="KAF9762548.1"/>
    </source>
</evidence>
<evidence type="ECO:0000256" key="2">
    <source>
        <dbReference type="ARBA" id="ARBA00004496"/>
    </source>
</evidence>
<dbReference type="OrthoDB" id="2196102at2759"/>
<dbReference type="AlphaFoldDB" id="A0A9P6GY16"/>
<evidence type="ECO:0000313" key="7">
    <source>
        <dbReference type="Proteomes" id="UP000740883"/>
    </source>
</evidence>
<gene>
    <name evidence="6" type="primary">armc8</name>
    <name evidence="6" type="ORF">NGRA_1941</name>
</gene>
<accession>A0A9P6GY16</accession>
<keyword evidence="3" id="KW-0963">Cytoplasm</keyword>
<sequence length="661" mass="76860">MKITNKLVEEDPFLGIDIQDDAGLKNLKILRDRITFKKEEKEKLIKEGFTVDFSKSRSEVAVSCEIVALLSPHLQKEDLENTFRDLQNYLKSSYTNYTSSFTRHDISLFRSYRILFIENLSTENLFIENLFIENLILLSKDSPSVYAVKNEIIKLLCYRKFKSNQKQFFYVLSNPNLQSTELLSSMIGPENYQWISISHILQRKAFGLAIKWYSFQKGDFRPILQALTKEMLVDKKYLWDFGKLVEGNREIQEYCSKKKILQRILERFSFEPEVVYAISCMVEFNEENRKYVGESPVLQRILMVFKEKTLAREYDEYYINILKFLRGMSRSILFLRSKLLDYPIVELLVENLSSNIDISSTTNTTIDSTTNDINITTNTTNTTNDINITTNTTNDINITTNTTIDTTTIDTTNTTIDSIIKRGVNYTYTLHNTSTILLILSNLVFEYGNYKKKFIPHLSKALAFKETHPEEILVLLKNYLFESDWLSKEAFIKATEKDFFDFFFSNSISLETLFNLIRNLVCEENLEMILVSFNNLVSQTLFFLRSTDSPRILLQIYYTIANLSANSPSFRDLVLEDANTTDYANYANYASILEILKEKATTRDLKLAFVWIIINISWKEEGSKRRVEKLKASGIKEFLLRLEATDSVLLDKINTALENIK</sequence>
<keyword evidence="5" id="KW-0539">Nucleus</keyword>
<dbReference type="PANTHER" id="PTHR15651">
    <property type="entry name" value="ARMADILLO REPEAT-CONTAINING PROTEIN 8"/>
    <property type="match status" value="1"/>
</dbReference>
<comment type="subcellular location">
    <subcellularLocation>
        <location evidence="2">Cytoplasm</location>
    </subcellularLocation>
    <subcellularLocation>
        <location evidence="1">Nucleus</location>
    </subcellularLocation>
</comment>
<dbReference type="Proteomes" id="UP000740883">
    <property type="component" value="Unassembled WGS sequence"/>
</dbReference>